<organism evidence="10 11">
    <name type="scientific">Pararhizobium polonicum</name>
    <dbReference type="NCBI Taxonomy" id="1612624"/>
    <lineage>
        <taxon>Bacteria</taxon>
        <taxon>Pseudomonadati</taxon>
        <taxon>Pseudomonadota</taxon>
        <taxon>Alphaproteobacteria</taxon>
        <taxon>Hyphomicrobiales</taxon>
        <taxon>Rhizobiaceae</taxon>
        <taxon>Rhizobium/Agrobacterium group</taxon>
        <taxon>Pararhizobium</taxon>
    </lineage>
</organism>
<feature type="transmembrane region" description="Helical" evidence="8">
    <location>
        <begin position="202"/>
        <end position="223"/>
    </location>
</feature>
<dbReference type="RefSeq" id="WP_068952958.1">
    <property type="nucleotide sequence ID" value="NZ_LGLV01000005.1"/>
</dbReference>
<comment type="caution">
    <text evidence="10">The sequence shown here is derived from an EMBL/GenBank/DDBJ whole genome shotgun (WGS) entry which is preliminary data.</text>
</comment>
<evidence type="ECO:0000256" key="8">
    <source>
        <dbReference type="SAM" id="Phobius"/>
    </source>
</evidence>
<dbReference type="InterPro" id="IPR050297">
    <property type="entry name" value="LipidA_mod_glycosyltrf_83"/>
</dbReference>
<keyword evidence="6 8" id="KW-1133">Transmembrane helix</keyword>
<dbReference type="Proteomes" id="UP000093111">
    <property type="component" value="Unassembled WGS sequence"/>
</dbReference>
<evidence type="ECO:0000259" key="9">
    <source>
        <dbReference type="Pfam" id="PF13231"/>
    </source>
</evidence>
<dbReference type="Pfam" id="PF13231">
    <property type="entry name" value="PMT_2"/>
    <property type="match status" value="1"/>
</dbReference>
<evidence type="ECO:0000256" key="2">
    <source>
        <dbReference type="ARBA" id="ARBA00022475"/>
    </source>
</evidence>
<feature type="transmembrane region" description="Helical" evidence="8">
    <location>
        <begin position="88"/>
        <end position="105"/>
    </location>
</feature>
<keyword evidence="2" id="KW-1003">Cell membrane</keyword>
<dbReference type="GO" id="GO:0005886">
    <property type="term" value="C:plasma membrane"/>
    <property type="evidence" value="ECO:0007669"/>
    <property type="project" value="UniProtKB-SubCell"/>
</dbReference>
<proteinExistence type="predicted"/>
<feature type="transmembrane region" description="Helical" evidence="8">
    <location>
        <begin position="254"/>
        <end position="275"/>
    </location>
</feature>
<accession>A0A1C7P444</accession>
<keyword evidence="11" id="KW-1185">Reference proteome</keyword>
<sequence length="505" mass="55673">MPNVASRRADPIIYDAMIYAVAAYFILCVAIRVFVSSSLEIDEGEQAFVSQFLALGYGRQPPFYNWLQYAVVETFGLSLTALTAVKHVQLFLCCLFYGLAARIVIKDRSLATMAMLGVLTLPPVFLLAQRDLSHTVSALFAVSLFLYGFFRTMRSPSAFSYLVTGIAVGIGLISKYNFALVPVAAILAVLPERDLRQRIFDWRILLSLTVAGAIVLPHAYWIVHNLAWASAGTIKEMKEGMSGGRLTQAFQGTFSLLSAFISGSVLPLVFFAVVFPFDIKRICRAESQWTRITGRMIVLCVLAVLLIVLGLGATNIREKWLALFLVLWPIYLCLKIDAAGIEMTGRLKRFAIPLFIMIVAVLIGVSARVVTSQMLGTYNKLNIPYDAFISEITNNRSVQPALLITEDTNLAGNARLQLPHTPVIMPSDPPTPLAADWRSAGPVLVIWRSNGALEPAFPESLAQKLREGGVASEEIKPLYAAPSYYLGKEADRYGFGYLWLPQKGN</sequence>
<feature type="transmembrane region" description="Helical" evidence="8">
    <location>
        <begin position="350"/>
        <end position="370"/>
    </location>
</feature>
<evidence type="ECO:0000256" key="6">
    <source>
        <dbReference type="ARBA" id="ARBA00022989"/>
    </source>
</evidence>
<keyword evidence="3" id="KW-0328">Glycosyltransferase</keyword>
<gene>
    <name evidence="10" type="ORF">ADU59_06650</name>
</gene>
<keyword evidence="7 8" id="KW-0472">Membrane</keyword>
<dbReference type="GO" id="GO:0016763">
    <property type="term" value="F:pentosyltransferase activity"/>
    <property type="evidence" value="ECO:0007669"/>
    <property type="project" value="TreeGrafter"/>
</dbReference>
<evidence type="ECO:0000313" key="10">
    <source>
        <dbReference type="EMBL" id="OBZ96052.1"/>
    </source>
</evidence>
<dbReference type="AlphaFoldDB" id="A0A1C7P444"/>
<feature type="transmembrane region" description="Helical" evidence="8">
    <location>
        <begin position="135"/>
        <end position="153"/>
    </location>
</feature>
<feature type="transmembrane region" description="Helical" evidence="8">
    <location>
        <begin position="12"/>
        <end position="35"/>
    </location>
</feature>
<dbReference type="PANTHER" id="PTHR33908:SF11">
    <property type="entry name" value="MEMBRANE PROTEIN"/>
    <property type="match status" value="1"/>
</dbReference>
<feature type="transmembrane region" description="Helical" evidence="8">
    <location>
        <begin position="296"/>
        <end position="314"/>
    </location>
</feature>
<dbReference type="STRING" id="1612624.ADU59_06650"/>
<feature type="transmembrane region" description="Helical" evidence="8">
    <location>
        <begin position="159"/>
        <end position="190"/>
    </location>
</feature>
<evidence type="ECO:0000256" key="1">
    <source>
        <dbReference type="ARBA" id="ARBA00004651"/>
    </source>
</evidence>
<protein>
    <submittedName>
        <fullName evidence="10">Glycosyltransferase</fullName>
    </submittedName>
</protein>
<evidence type="ECO:0000313" key="11">
    <source>
        <dbReference type="Proteomes" id="UP000093111"/>
    </source>
</evidence>
<name>A0A1C7P444_9HYPH</name>
<dbReference type="EMBL" id="LGLV01000005">
    <property type="protein sequence ID" value="OBZ96052.1"/>
    <property type="molecule type" value="Genomic_DNA"/>
</dbReference>
<feature type="transmembrane region" description="Helical" evidence="8">
    <location>
        <begin position="320"/>
        <end position="338"/>
    </location>
</feature>
<evidence type="ECO:0000256" key="4">
    <source>
        <dbReference type="ARBA" id="ARBA00022679"/>
    </source>
</evidence>
<dbReference type="InterPro" id="IPR038731">
    <property type="entry name" value="RgtA/B/C-like"/>
</dbReference>
<evidence type="ECO:0000256" key="5">
    <source>
        <dbReference type="ARBA" id="ARBA00022692"/>
    </source>
</evidence>
<dbReference type="OrthoDB" id="9153955at2"/>
<comment type="subcellular location">
    <subcellularLocation>
        <location evidence="1">Cell membrane</location>
        <topology evidence="1">Multi-pass membrane protein</topology>
    </subcellularLocation>
</comment>
<feature type="domain" description="Glycosyltransferase RgtA/B/C/D-like" evidence="9">
    <location>
        <begin position="60"/>
        <end position="221"/>
    </location>
</feature>
<evidence type="ECO:0000256" key="3">
    <source>
        <dbReference type="ARBA" id="ARBA00022676"/>
    </source>
</evidence>
<dbReference type="GO" id="GO:0009103">
    <property type="term" value="P:lipopolysaccharide biosynthetic process"/>
    <property type="evidence" value="ECO:0007669"/>
    <property type="project" value="UniProtKB-ARBA"/>
</dbReference>
<dbReference type="PANTHER" id="PTHR33908">
    <property type="entry name" value="MANNOSYLTRANSFERASE YKCB-RELATED"/>
    <property type="match status" value="1"/>
</dbReference>
<keyword evidence="5 8" id="KW-0812">Transmembrane</keyword>
<dbReference type="PATRIC" id="fig|1612624.7.peg.1398"/>
<reference evidence="10 11" key="1">
    <citation type="journal article" date="2016" name="Syst. Appl. Microbiol.">
        <title>Pararhizobium polonicum sp. nov. isolated from tumors on stone fruit rootstocks.</title>
        <authorList>
            <person name="Pulawska J."/>
            <person name="Kuzmanovic N."/>
            <person name="Willems A."/>
            <person name="Pothier J.F."/>
        </authorList>
    </citation>
    <scope>NUCLEOTIDE SEQUENCE [LARGE SCALE GENOMIC DNA]</scope>
    <source>
        <strain evidence="10 11">F5.1</strain>
    </source>
</reference>
<evidence type="ECO:0000256" key="7">
    <source>
        <dbReference type="ARBA" id="ARBA00023136"/>
    </source>
</evidence>
<keyword evidence="4 10" id="KW-0808">Transferase</keyword>